<accession>A0A085Z4T5</accession>
<gene>
    <name evidence="4" type="ORF">IX39_01920</name>
</gene>
<evidence type="ECO:0000313" key="5">
    <source>
        <dbReference type="Proteomes" id="UP000028713"/>
    </source>
</evidence>
<dbReference type="InterPro" id="IPR007837">
    <property type="entry name" value="DinB"/>
</dbReference>
<keyword evidence="5" id="KW-1185">Reference proteome</keyword>
<dbReference type="AlphaFoldDB" id="A0A085Z4T5"/>
<dbReference type="STRING" id="236814.IX39_01920"/>
<dbReference type="Pfam" id="PF05163">
    <property type="entry name" value="DinB"/>
    <property type="match status" value="1"/>
</dbReference>
<dbReference type="eggNOG" id="COG2318">
    <property type="taxonomic scope" value="Bacteria"/>
</dbReference>
<keyword evidence="2 3" id="KW-0479">Metal-binding</keyword>
<feature type="binding site" evidence="3">
    <location>
        <position position="47"/>
    </location>
    <ligand>
        <name>a divalent metal cation</name>
        <dbReference type="ChEBI" id="CHEBI:60240"/>
    </ligand>
</feature>
<protein>
    <submittedName>
        <fullName evidence="4">Damage-inducible protein DinB</fullName>
    </submittedName>
</protein>
<comment type="similarity">
    <text evidence="1">Belongs to the DinB family.</text>
</comment>
<dbReference type="OrthoDB" id="119432at2"/>
<comment type="caution">
    <text evidence="4">The sequence shown here is derived from an EMBL/GenBank/DDBJ whole genome shotgun (WGS) entry which is preliminary data.</text>
</comment>
<evidence type="ECO:0000256" key="1">
    <source>
        <dbReference type="ARBA" id="ARBA00008635"/>
    </source>
</evidence>
<dbReference type="Proteomes" id="UP000028713">
    <property type="component" value="Unassembled WGS sequence"/>
</dbReference>
<dbReference type="EMBL" id="JPRP01000001">
    <property type="protein sequence ID" value="KFE99448.1"/>
    <property type="molecule type" value="Genomic_DNA"/>
</dbReference>
<sequence length="165" mass="19130">MDTLKQLRDELKAEYQTTKRFLEIYPDDKNEYAPHSKSMKMMHLATHITEVFGWAGFMLNTSELDFAKSGMEPKVLTTKNELLQVLDENYKASEEALEKASEQDLEPRWALKNDGHELASWTKYEAIRHSLNQITHHRAQLGVYYRLNDIDLPGSYGPTADHPNF</sequence>
<dbReference type="GO" id="GO:0046872">
    <property type="term" value="F:metal ion binding"/>
    <property type="evidence" value="ECO:0007669"/>
    <property type="project" value="UniProtKB-KW"/>
</dbReference>
<dbReference type="InterPro" id="IPR034660">
    <property type="entry name" value="DinB/YfiT-like"/>
</dbReference>
<proteinExistence type="inferred from homology"/>
<dbReference type="Gene3D" id="1.20.120.450">
    <property type="entry name" value="dinb family like domain"/>
    <property type="match status" value="1"/>
</dbReference>
<evidence type="ECO:0000313" key="4">
    <source>
        <dbReference type="EMBL" id="KFE99448.1"/>
    </source>
</evidence>
<name>A0A085Z4T5_9FLAO</name>
<evidence type="ECO:0000256" key="3">
    <source>
        <dbReference type="PIRSR" id="PIRSR607837-1"/>
    </source>
</evidence>
<organism evidence="4 5">
    <name type="scientific">Chryseobacterium formosense</name>
    <dbReference type="NCBI Taxonomy" id="236814"/>
    <lineage>
        <taxon>Bacteria</taxon>
        <taxon>Pseudomonadati</taxon>
        <taxon>Bacteroidota</taxon>
        <taxon>Flavobacteriia</taxon>
        <taxon>Flavobacteriales</taxon>
        <taxon>Weeksellaceae</taxon>
        <taxon>Chryseobacterium group</taxon>
        <taxon>Chryseobacterium</taxon>
    </lineage>
</organism>
<evidence type="ECO:0000256" key="2">
    <source>
        <dbReference type="ARBA" id="ARBA00022723"/>
    </source>
</evidence>
<reference evidence="4 5" key="1">
    <citation type="submission" date="2014-07" db="EMBL/GenBank/DDBJ databases">
        <title>Genome of Chryseobacterium formosense LMG 24722.</title>
        <authorList>
            <person name="Pipes S.E."/>
            <person name="Stropko S.J."/>
            <person name="Newman J.D."/>
        </authorList>
    </citation>
    <scope>NUCLEOTIDE SEQUENCE [LARGE SCALE GENOMIC DNA]</scope>
    <source>
        <strain evidence="4 5">LMG 24722</strain>
    </source>
</reference>
<dbReference type="RefSeq" id="WP_034672961.1">
    <property type="nucleotide sequence ID" value="NZ_FPAP01000002.1"/>
</dbReference>
<dbReference type="SUPFAM" id="SSF109854">
    <property type="entry name" value="DinB/YfiT-like putative metalloenzymes"/>
    <property type="match status" value="1"/>
</dbReference>
<feature type="binding site" evidence="3">
    <location>
        <position position="137"/>
    </location>
    <ligand>
        <name>a divalent metal cation</name>
        <dbReference type="ChEBI" id="CHEBI:60240"/>
    </ligand>
</feature>